<evidence type="ECO:0000313" key="10">
    <source>
        <dbReference type="Proteomes" id="UP000676885"/>
    </source>
</evidence>
<feature type="compositionally biased region" description="Polar residues" evidence="7">
    <location>
        <begin position="204"/>
        <end position="214"/>
    </location>
</feature>
<reference evidence="9 10" key="1">
    <citation type="submission" date="2021-05" db="EMBL/GenBank/DDBJ databases">
        <title>Novel species in genus Arthrobacter.</title>
        <authorList>
            <person name="Zhang G."/>
        </authorList>
    </citation>
    <scope>NUCLEOTIDE SEQUENCE [LARGE SCALE GENOMIC DNA]</scope>
    <source>
        <strain evidence="10">zg-ZUI227</strain>
    </source>
</reference>
<dbReference type="KEGG" id="ajg:KKR91_15115"/>
<name>A0A975M8S6_9MICC</name>
<evidence type="ECO:0000256" key="1">
    <source>
        <dbReference type="ARBA" id="ARBA00004651"/>
    </source>
</evidence>
<protein>
    <submittedName>
        <fullName evidence="9">Na+/H+ antiporter subunit E</fullName>
    </submittedName>
</protein>
<feature type="transmembrane region" description="Helical" evidence="8">
    <location>
        <begin position="9"/>
        <end position="26"/>
    </location>
</feature>
<feature type="compositionally biased region" description="Low complexity" evidence="7">
    <location>
        <begin position="190"/>
        <end position="203"/>
    </location>
</feature>
<evidence type="ECO:0000256" key="4">
    <source>
        <dbReference type="ARBA" id="ARBA00022692"/>
    </source>
</evidence>
<accession>A0A975M8S6</accession>
<dbReference type="GO" id="GO:0008324">
    <property type="term" value="F:monoatomic cation transmembrane transporter activity"/>
    <property type="evidence" value="ECO:0007669"/>
    <property type="project" value="InterPro"/>
</dbReference>
<evidence type="ECO:0000256" key="3">
    <source>
        <dbReference type="ARBA" id="ARBA00022475"/>
    </source>
</evidence>
<evidence type="ECO:0000256" key="7">
    <source>
        <dbReference type="SAM" id="MobiDB-lite"/>
    </source>
</evidence>
<dbReference type="AlphaFoldDB" id="A0A975M8S6"/>
<proteinExistence type="inferred from homology"/>
<comment type="subcellular location">
    <subcellularLocation>
        <location evidence="1">Cell membrane</location>
        <topology evidence="1">Multi-pass membrane protein</topology>
    </subcellularLocation>
</comment>
<dbReference type="EMBL" id="CP076022">
    <property type="protein sequence ID" value="QWC11864.1"/>
    <property type="molecule type" value="Genomic_DNA"/>
</dbReference>
<keyword evidence="6 8" id="KW-0472">Membrane</keyword>
<sequence>MRNRPRVPLLKEIPLLIWLVFLWGALWQDFSAGNLIFGAVIAFIVANIFYLPPVELSGRFNPLYALGFAVRFFYKLVQASFEVLWLSLAKGPNIKNAVVGVKLRSHSDLLVTATGHSLSLIPGSLVVEVDRSTSTLYLHCLNVSTPEQADRVRKDVRDTESWLIRTIGTREDLEVLKAEQALARRKPADGTGTTPGTTTPGPGNTATSRKGGSA</sequence>
<evidence type="ECO:0000313" key="9">
    <source>
        <dbReference type="EMBL" id="QWC11864.1"/>
    </source>
</evidence>
<dbReference type="GO" id="GO:0005886">
    <property type="term" value="C:plasma membrane"/>
    <property type="evidence" value="ECO:0007669"/>
    <property type="project" value="UniProtKB-SubCell"/>
</dbReference>
<keyword evidence="4 8" id="KW-0812">Transmembrane</keyword>
<evidence type="ECO:0000256" key="6">
    <source>
        <dbReference type="ARBA" id="ARBA00023136"/>
    </source>
</evidence>
<comment type="similarity">
    <text evidence="2">Belongs to the CPA3 antiporters (TC 2.A.63) subunit E family.</text>
</comment>
<evidence type="ECO:0000256" key="5">
    <source>
        <dbReference type="ARBA" id="ARBA00022989"/>
    </source>
</evidence>
<feature type="transmembrane region" description="Helical" evidence="8">
    <location>
        <begin position="32"/>
        <end position="51"/>
    </location>
</feature>
<keyword evidence="5 8" id="KW-1133">Transmembrane helix</keyword>
<dbReference type="Proteomes" id="UP000676885">
    <property type="component" value="Chromosome"/>
</dbReference>
<evidence type="ECO:0000256" key="2">
    <source>
        <dbReference type="ARBA" id="ARBA00006228"/>
    </source>
</evidence>
<keyword evidence="10" id="KW-1185">Reference proteome</keyword>
<gene>
    <name evidence="9" type="ORF">KKR91_15115</name>
</gene>
<feature type="region of interest" description="Disordered" evidence="7">
    <location>
        <begin position="181"/>
        <end position="214"/>
    </location>
</feature>
<keyword evidence="3" id="KW-1003">Cell membrane</keyword>
<evidence type="ECO:0000256" key="8">
    <source>
        <dbReference type="SAM" id="Phobius"/>
    </source>
</evidence>
<dbReference type="Pfam" id="PF01899">
    <property type="entry name" value="MNHE"/>
    <property type="match status" value="1"/>
</dbReference>
<dbReference type="PANTHER" id="PTHR34584:SF1">
    <property type="entry name" value="NA(+)_H(+) ANTIPORTER SUBUNIT E1"/>
    <property type="match status" value="1"/>
</dbReference>
<dbReference type="PANTHER" id="PTHR34584">
    <property type="entry name" value="NA(+)/H(+) ANTIPORTER SUBUNIT E1"/>
    <property type="match status" value="1"/>
</dbReference>
<dbReference type="NCBIfam" id="NF006521">
    <property type="entry name" value="PRK08965.1-5"/>
    <property type="match status" value="1"/>
</dbReference>
<dbReference type="InterPro" id="IPR002758">
    <property type="entry name" value="Cation_antiport_E"/>
</dbReference>
<organism evidence="9 10">
    <name type="scientific">Arthrobacter jiangjiafuii</name>
    <dbReference type="NCBI Taxonomy" id="2817475"/>
    <lineage>
        <taxon>Bacteria</taxon>
        <taxon>Bacillati</taxon>
        <taxon>Actinomycetota</taxon>
        <taxon>Actinomycetes</taxon>
        <taxon>Micrococcales</taxon>
        <taxon>Micrococcaceae</taxon>
        <taxon>Arthrobacter</taxon>
    </lineage>
</organism>